<dbReference type="Pfam" id="PF00144">
    <property type="entry name" value="Beta-lactamase"/>
    <property type="match status" value="1"/>
</dbReference>
<dbReference type="Gene3D" id="3.40.710.10">
    <property type="entry name" value="DD-peptidase/beta-lactamase superfamily"/>
    <property type="match status" value="1"/>
</dbReference>
<dbReference type="AlphaFoldDB" id="A0A1R0WU97"/>
<feature type="domain" description="Beta-lactamase-related" evidence="1">
    <location>
        <begin position="28"/>
        <end position="289"/>
    </location>
</feature>
<evidence type="ECO:0000259" key="1">
    <source>
        <dbReference type="Pfam" id="PF00144"/>
    </source>
</evidence>
<dbReference type="InterPro" id="IPR012338">
    <property type="entry name" value="Beta-lactam/transpept-like"/>
</dbReference>
<dbReference type="SUPFAM" id="SSF56601">
    <property type="entry name" value="beta-lactamase/transpeptidase-like"/>
    <property type="match status" value="1"/>
</dbReference>
<dbReference type="RefSeq" id="WP_051491007.1">
    <property type="nucleotide sequence ID" value="NZ_MKQP01000078.1"/>
</dbReference>
<dbReference type="InterPro" id="IPR050789">
    <property type="entry name" value="Diverse_Enzym_Activities"/>
</dbReference>
<sequence>MDNPENLTQALSKFYEELERSDLPVNTFMLLRKGEVITEFYRQPYRKNVPQVLFSLSKSFTSIAAGIAWDNGYFELTDKVVSFFPDQLPSSISPNLDKMTIHHLLSMNTGHNNNIYGAIAKQNDWVRAFLALDVEDEPGSYYNYNTHATYMVSAIIEKTTGENLVDFLMPRLFAPLDIERPEWETCPLGIVAGGMGLSIPTDGIAKFGQMLLNQGVYNSCRIVSEDYLKLALNEQSDNRWGQNKADWSNGYGYQFFMCRNGCKMGNGAFGQLCFIDPSREIVIAATSSFTEMKKLQDFLDIIYANLLNHDWSTDVSNIIKSPTFISLVDRIVRVDYRSYSGIYIFEDNKHKIKELILKFEEDHLSFSLLYDDHLDEFNFNFLKPANAKCLFIKDLSLSEQEVCTSASWQYADSKLILTVYYIETPYVVDYTLSFSGKKIELHMHRNLSLEDREDITVIGWEG</sequence>
<evidence type="ECO:0000313" key="2">
    <source>
        <dbReference type="EMBL" id="OMD21429.1"/>
    </source>
</evidence>
<name>A0A1R0WU97_9BACL</name>
<organism evidence="2 3">
    <name type="scientific">Paenibacillus odorifer</name>
    <dbReference type="NCBI Taxonomy" id="189426"/>
    <lineage>
        <taxon>Bacteria</taxon>
        <taxon>Bacillati</taxon>
        <taxon>Bacillota</taxon>
        <taxon>Bacilli</taxon>
        <taxon>Bacillales</taxon>
        <taxon>Paenibacillaceae</taxon>
        <taxon>Paenibacillus</taxon>
    </lineage>
</organism>
<comment type="caution">
    <text evidence="2">The sequence shown here is derived from an EMBL/GenBank/DDBJ whole genome shotgun (WGS) entry which is preliminary data.</text>
</comment>
<dbReference type="PANTHER" id="PTHR43283:SF7">
    <property type="entry name" value="BETA-LACTAMASE-RELATED DOMAIN-CONTAINING PROTEIN"/>
    <property type="match status" value="1"/>
</dbReference>
<dbReference type="PANTHER" id="PTHR43283">
    <property type="entry name" value="BETA-LACTAMASE-RELATED"/>
    <property type="match status" value="1"/>
</dbReference>
<dbReference type="InterPro" id="IPR001466">
    <property type="entry name" value="Beta-lactam-related"/>
</dbReference>
<reference evidence="2 3" key="1">
    <citation type="submission" date="2016-10" db="EMBL/GenBank/DDBJ databases">
        <title>Paenibacillus species isolates.</title>
        <authorList>
            <person name="Beno S.M."/>
        </authorList>
    </citation>
    <scope>NUCLEOTIDE SEQUENCE [LARGE SCALE GENOMIC DNA]</scope>
    <source>
        <strain evidence="2 3">FSL H7-0604</strain>
    </source>
</reference>
<gene>
    <name evidence="2" type="ORF">BJP51_07310</name>
</gene>
<dbReference type="EMBL" id="MKQP01000078">
    <property type="protein sequence ID" value="OMD21429.1"/>
    <property type="molecule type" value="Genomic_DNA"/>
</dbReference>
<dbReference type="Proteomes" id="UP000187465">
    <property type="component" value="Unassembled WGS sequence"/>
</dbReference>
<protein>
    <recommendedName>
        <fullName evidence="1">Beta-lactamase-related domain-containing protein</fullName>
    </recommendedName>
</protein>
<proteinExistence type="predicted"/>
<evidence type="ECO:0000313" key="3">
    <source>
        <dbReference type="Proteomes" id="UP000187465"/>
    </source>
</evidence>
<accession>A0A1R0WU97</accession>